<dbReference type="AlphaFoldDB" id="F8NQV7"/>
<gene>
    <name evidence="1" type="ORF">SERLADRAFT_463933</name>
</gene>
<dbReference type="Proteomes" id="UP000008064">
    <property type="component" value="Unassembled WGS sequence"/>
</dbReference>
<protein>
    <submittedName>
        <fullName evidence="1">Uncharacterized protein</fullName>
    </submittedName>
</protein>
<dbReference type="RefSeq" id="XP_007316833.1">
    <property type="nucleotide sequence ID" value="XM_007316771.1"/>
</dbReference>
<dbReference type="GeneID" id="18818661"/>
<sequence>MDEHAVYIRLRIRPLGRKPKIRVVAVQLPHRQRQEQYRPKRYFRMDHIDRLLACEGDGRELEEE</sequence>
<dbReference type="HOGENOM" id="CLU_2869003_0_0_1"/>
<evidence type="ECO:0000313" key="1">
    <source>
        <dbReference type="EMBL" id="EGO26660.1"/>
    </source>
</evidence>
<dbReference type="KEGG" id="sla:SERLADRAFT_463933"/>
<name>F8NQV7_SERL9</name>
<reference evidence="1" key="1">
    <citation type="submission" date="2011-04" db="EMBL/GenBank/DDBJ databases">
        <title>Evolution of plant cell wall degrading machinery underlies the functional diversity of forest fungi.</title>
        <authorList>
            <consortium name="US DOE Joint Genome Institute (JGI-PGF)"/>
            <person name="Eastwood D.C."/>
            <person name="Floudas D."/>
            <person name="Binder M."/>
            <person name="Majcherczyk A."/>
            <person name="Schneider P."/>
            <person name="Aerts A."/>
            <person name="Asiegbu F.O."/>
            <person name="Baker S.E."/>
            <person name="Barry K."/>
            <person name="Bendiksby M."/>
            <person name="Blumentritt M."/>
            <person name="Coutinho P.M."/>
            <person name="Cullen D."/>
            <person name="Cullen D."/>
            <person name="Gathman A."/>
            <person name="Goodell B."/>
            <person name="Henrissat B."/>
            <person name="Ihrmark K."/>
            <person name="Kauserud H."/>
            <person name="Kohler A."/>
            <person name="LaButti K."/>
            <person name="Lapidus A."/>
            <person name="Lavin J.L."/>
            <person name="Lee Y.-H."/>
            <person name="Lindquist E."/>
            <person name="Lilly W."/>
            <person name="Lucas S."/>
            <person name="Morin E."/>
            <person name="Murat C."/>
            <person name="Oguiza J.A."/>
            <person name="Park J."/>
            <person name="Pisabarro A.G."/>
            <person name="Riley R."/>
            <person name="Rosling A."/>
            <person name="Salamov A."/>
            <person name="Schmidt O."/>
            <person name="Schmutz J."/>
            <person name="Skrede I."/>
            <person name="Stenlid J."/>
            <person name="Wiebenga A."/>
            <person name="Xie X."/>
            <person name="Kues U."/>
            <person name="Hibbett D.S."/>
            <person name="Hoffmeister D."/>
            <person name="Hogberg N."/>
            <person name="Martin F."/>
            <person name="Grigoriev I.V."/>
            <person name="Watkinson S.C."/>
        </authorList>
    </citation>
    <scope>NUCLEOTIDE SEQUENCE</scope>
    <source>
        <strain evidence="1">S7.9</strain>
    </source>
</reference>
<dbReference type="EMBL" id="GL945432">
    <property type="protein sequence ID" value="EGO26660.1"/>
    <property type="molecule type" value="Genomic_DNA"/>
</dbReference>
<proteinExistence type="predicted"/>
<organism>
    <name type="scientific">Serpula lacrymans var. lacrymans (strain S7.9)</name>
    <name type="common">Dry rot fungus</name>
    <dbReference type="NCBI Taxonomy" id="578457"/>
    <lineage>
        <taxon>Eukaryota</taxon>
        <taxon>Fungi</taxon>
        <taxon>Dikarya</taxon>
        <taxon>Basidiomycota</taxon>
        <taxon>Agaricomycotina</taxon>
        <taxon>Agaricomycetes</taxon>
        <taxon>Agaricomycetidae</taxon>
        <taxon>Boletales</taxon>
        <taxon>Coniophorineae</taxon>
        <taxon>Serpulaceae</taxon>
        <taxon>Serpula</taxon>
    </lineage>
</organism>
<accession>F8NQV7</accession>